<evidence type="ECO:0000256" key="7">
    <source>
        <dbReference type="ARBA" id="ARBA00023242"/>
    </source>
</evidence>
<keyword evidence="4" id="KW-0479">Metal-binding</keyword>
<feature type="domain" description="N-acetyltransferase ESCO zinc-finger" evidence="11">
    <location>
        <begin position="539"/>
        <end position="577"/>
    </location>
</feature>
<keyword evidence="5" id="KW-0863">Zinc-finger</keyword>
<feature type="region of interest" description="Disordered" evidence="10">
    <location>
        <begin position="472"/>
        <end position="515"/>
    </location>
</feature>
<dbReference type="VEuPathDB" id="VectorBase:LOC119163708"/>
<dbReference type="EMBL" id="JABSTU010000005">
    <property type="protein sequence ID" value="KAH8029743.1"/>
    <property type="molecule type" value="Genomic_DNA"/>
</dbReference>
<evidence type="ECO:0000256" key="6">
    <source>
        <dbReference type="ARBA" id="ARBA00022833"/>
    </source>
</evidence>
<evidence type="ECO:0000256" key="4">
    <source>
        <dbReference type="ARBA" id="ARBA00022723"/>
    </source>
</evidence>
<feature type="compositionally biased region" description="Basic residues" evidence="10">
    <location>
        <begin position="45"/>
        <end position="54"/>
    </location>
</feature>
<dbReference type="GO" id="GO:0061733">
    <property type="term" value="F:protein-lysine-acetyltransferase activity"/>
    <property type="evidence" value="ECO:0007669"/>
    <property type="project" value="TreeGrafter"/>
</dbReference>
<gene>
    <name evidence="13" type="ORF">HPB51_003578</name>
</gene>
<name>A0A9J6E5I9_RHIMP</name>
<dbReference type="OrthoDB" id="428854at2759"/>
<dbReference type="Proteomes" id="UP000821866">
    <property type="component" value="Chromosome 3"/>
</dbReference>
<feature type="compositionally biased region" description="Low complexity" evidence="10">
    <location>
        <begin position="118"/>
        <end position="130"/>
    </location>
</feature>
<dbReference type="OMA" id="VMTVPFR"/>
<proteinExistence type="inferred from homology"/>
<dbReference type="GO" id="GO:0000785">
    <property type="term" value="C:chromatin"/>
    <property type="evidence" value="ECO:0007669"/>
    <property type="project" value="TreeGrafter"/>
</dbReference>
<evidence type="ECO:0000256" key="10">
    <source>
        <dbReference type="SAM" id="MobiDB-lite"/>
    </source>
</evidence>
<feature type="compositionally biased region" description="Basic and acidic residues" evidence="10">
    <location>
        <begin position="28"/>
        <end position="44"/>
    </location>
</feature>
<dbReference type="PANTHER" id="PTHR45884:SF2">
    <property type="entry name" value="N-ACETYLTRANSFERASE ECO"/>
    <property type="match status" value="1"/>
</dbReference>
<dbReference type="InterPro" id="IPR028009">
    <property type="entry name" value="ESCO_Acetyltransf_dom"/>
</dbReference>
<evidence type="ECO:0000313" key="14">
    <source>
        <dbReference type="Proteomes" id="UP000821866"/>
    </source>
</evidence>
<keyword evidence="9" id="KW-0012">Acyltransferase</keyword>
<evidence type="ECO:0000313" key="13">
    <source>
        <dbReference type="EMBL" id="KAH8029743.1"/>
    </source>
</evidence>
<evidence type="ECO:0000256" key="1">
    <source>
        <dbReference type="ARBA" id="ARBA00004123"/>
    </source>
</evidence>
<comment type="similarity">
    <text evidence="2">Belongs to the acetyltransferase family. ECO subfamily.</text>
</comment>
<evidence type="ECO:0000256" key="3">
    <source>
        <dbReference type="ARBA" id="ARBA00022679"/>
    </source>
</evidence>
<comment type="subcellular location">
    <subcellularLocation>
        <location evidence="1">Nucleus</location>
    </subcellularLocation>
</comment>
<dbReference type="Pfam" id="PF13878">
    <property type="entry name" value="zf-C2H2_3"/>
    <property type="match status" value="1"/>
</dbReference>
<reference evidence="13" key="1">
    <citation type="journal article" date="2020" name="Cell">
        <title>Large-Scale Comparative Analyses of Tick Genomes Elucidate Their Genetic Diversity and Vector Capacities.</title>
        <authorList>
            <consortium name="Tick Genome and Microbiome Consortium (TIGMIC)"/>
            <person name="Jia N."/>
            <person name="Wang J."/>
            <person name="Shi W."/>
            <person name="Du L."/>
            <person name="Sun Y."/>
            <person name="Zhan W."/>
            <person name="Jiang J.F."/>
            <person name="Wang Q."/>
            <person name="Zhang B."/>
            <person name="Ji P."/>
            <person name="Bell-Sakyi L."/>
            <person name="Cui X.M."/>
            <person name="Yuan T.T."/>
            <person name="Jiang B.G."/>
            <person name="Yang W.F."/>
            <person name="Lam T.T."/>
            <person name="Chang Q.C."/>
            <person name="Ding S.J."/>
            <person name="Wang X.J."/>
            <person name="Zhu J.G."/>
            <person name="Ruan X.D."/>
            <person name="Zhao L."/>
            <person name="Wei J.T."/>
            <person name="Ye R.Z."/>
            <person name="Que T.C."/>
            <person name="Du C.H."/>
            <person name="Zhou Y.H."/>
            <person name="Cheng J.X."/>
            <person name="Dai P.F."/>
            <person name="Guo W.B."/>
            <person name="Han X.H."/>
            <person name="Huang E.J."/>
            <person name="Li L.F."/>
            <person name="Wei W."/>
            <person name="Gao Y.C."/>
            <person name="Liu J.Z."/>
            <person name="Shao H.Z."/>
            <person name="Wang X."/>
            <person name="Wang C.C."/>
            <person name="Yang T.C."/>
            <person name="Huo Q.B."/>
            <person name="Li W."/>
            <person name="Chen H.Y."/>
            <person name="Chen S.E."/>
            <person name="Zhou L.G."/>
            <person name="Ni X.B."/>
            <person name="Tian J.H."/>
            <person name="Sheng Y."/>
            <person name="Liu T."/>
            <person name="Pan Y.S."/>
            <person name="Xia L.Y."/>
            <person name="Li J."/>
            <person name="Zhao F."/>
            <person name="Cao W.C."/>
        </authorList>
    </citation>
    <scope>NUCLEOTIDE SEQUENCE</scope>
    <source>
        <strain evidence="13">Rmic-2018</strain>
    </source>
</reference>
<keyword evidence="14" id="KW-1185">Reference proteome</keyword>
<dbReference type="Pfam" id="PF13880">
    <property type="entry name" value="Acetyltransf_13"/>
    <property type="match status" value="1"/>
</dbReference>
<comment type="caution">
    <text evidence="13">The sequence shown here is derived from an EMBL/GenBank/DDBJ whole genome shotgun (WGS) entry which is preliminary data.</text>
</comment>
<organism evidence="13 14">
    <name type="scientific">Rhipicephalus microplus</name>
    <name type="common">Cattle tick</name>
    <name type="synonym">Boophilus microplus</name>
    <dbReference type="NCBI Taxonomy" id="6941"/>
    <lineage>
        <taxon>Eukaryota</taxon>
        <taxon>Metazoa</taxon>
        <taxon>Ecdysozoa</taxon>
        <taxon>Arthropoda</taxon>
        <taxon>Chelicerata</taxon>
        <taxon>Arachnida</taxon>
        <taxon>Acari</taxon>
        <taxon>Parasitiformes</taxon>
        <taxon>Ixodida</taxon>
        <taxon>Ixodoidea</taxon>
        <taxon>Ixodidae</taxon>
        <taxon>Rhipicephalinae</taxon>
        <taxon>Rhipicephalus</taxon>
        <taxon>Boophilus</taxon>
    </lineage>
</organism>
<keyword evidence="6" id="KW-0862">Zinc</keyword>
<feature type="region of interest" description="Disordered" evidence="10">
    <location>
        <begin position="28"/>
        <end position="133"/>
    </location>
</feature>
<evidence type="ECO:0000256" key="5">
    <source>
        <dbReference type="ARBA" id="ARBA00022771"/>
    </source>
</evidence>
<dbReference type="GO" id="GO:0008270">
    <property type="term" value="F:zinc ion binding"/>
    <property type="evidence" value="ECO:0007669"/>
    <property type="project" value="UniProtKB-KW"/>
</dbReference>
<keyword evidence="7" id="KW-0539">Nucleus</keyword>
<feature type="region of interest" description="Disordered" evidence="10">
    <location>
        <begin position="297"/>
        <end position="339"/>
    </location>
</feature>
<evidence type="ECO:0000256" key="8">
    <source>
        <dbReference type="ARBA" id="ARBA00023306"/>
    </source>
</evidence>
<reference evidence="13" key="2">
    <citation type="submission" date="2021-09" db="EMBL/GenBank/DDBJ databases">
        <authorList>
            <person name="Jia N."/>
            <person name="Wang J."/>
            <person name="Shi W."/>
            <person name="Du L."/>
            <person name="Sun Y."/>
            <person name="Zhan W."/>
            <person name="Jiang J."/>
            <person name="Wang Q."/>
            <person name="Zhang B."/>
            <person name="Ji P."/>
            <person name="Sakyi L.B."/>
            <person name="Cui X."/>
            <person name="Yuan T."/>
            <person name="Jiang B."/>
            <person name="Yang W."/>
            <person name="Lam T.T.-Y."/>
            <person name="Chang Q."/>
            <person name="Ding S."/>
            <person name="Wang X."/>
            <person name="Zhu J."/>
            <person name="Ruan X."/>
            <person name="Zhao L."/>
            <person name="Wei J."/>
            <person name="Que T."/>
            <person name="Du C."/>
            <person name="Cheng J."/>
            <person name="Dai P."/>
            <person name="Han X."/>
            <person name="Huang E."/>
            <person name="Gao Y."/>
            <person name="Liu J."/>
            <person name="Shao H."/>
            <person name="Ye R."/>
            <person name="Li L."/>
            <person name="Wei W."/>
            <person name="Wang X."/>
            <person name="Wang C."/>
            <person name="Huo Q."/>
            <person name="Li W."/>
            <person name="Guo W."/>
            <person name="Chen H."/>
            <person name="Chen S."/>
            <person name="Zhou L."/>
            <person name="Zhou L."/>
            <person name="Ni X."/>
            <person name="Tian J."/>
            <person name="Zhou Y."/>
            <person name="Sheng Y."/>
            <person name="Liu T."/>
            <person name="Pan Y."/>
            <person name="Xia L."/>
            <person name="Li J."/>
            <person name="Zhao F."/>
            <person name="Cao W."/>
        </authorList>
    </citation>
    <scope>NUCLEOTIDE SEQUENCE</scope>
    <source>
        <strain evidence="13">Rmic-2018</strain>
        <tissue evidence="13">Larvae</tissue>
    </source>
</reference>
<dbReference type="InterPro" id="IPR028005">
    <property type="entry name" value="AcTrfase_ESCO_Znf_dom"/>
</dbReference>
<evidence type="ECO:0000259" key="11">
    <source>
        <dbReference type="Pfam" id="PF13878"/>
    </source>
</evidence>
<evidence type="ECO:0000259" key="12">
    <source>
        <dbReference type="Pfam" id="PF13880"/>
    </source>
</evidence>
<feature type="domain" description="N-acetyltransferase ESCO acetyl-transferase" evidence="12">
    <location>
        <begin position="688"/>
        <end position="756"/>
    </location>
</feature>
<dbReference type="AlphaFoldDB" id="A0A9J6E5I9"/>
<accession>A0A9J6E5I9</accession>
<protein>
    <recommendedName>
        <fullName evidence="15">N-acetyltransferase ESCO2</fullName>
    </recommendedName>
</protein>
<keyword evidence="8" id="KW-0131">Cell cycle</keyword>
<keyword evidence="3" id="KW-0808">Transferase</keyword>
<dbReference type="PANTHER" id="PTHR45884">
    <property type="entry name" value="N-ACETYLTRANSFERASE ECO"/>
    <property type="match status" value="1"/>
</dbReference>
<dbReference type="GO" id="GO:0005634">
    <property type="term" value="C:nucleus"/>
    <property type="evidence" value="ECO:0007669"/>
    <property type="project" value="UniProtKB-SubCell"/>
</dbReference>
<evidence type="ECO:0000256" key="2">
    <source>
        <dbReference type="ARBA" id="ARBA00005816"/>
    </source>
</evidence>
<evidence type="ECO:0000256" key="9">
    <source>
        <dbReference type="ARBA" id="ARBA00023315"/>
    </source>
</evidence>
<dbReference type="GO" id="GO:0007064">
    <property type="term" value="P:mitotic sister chromatid cohesion"/>
    <property type="evidence" value="ECO:0007669"/>
    <property type="project" value="TreeGrafter"/>
</dbReference>
<evidence type="ECO:0008006" key="15">
    <source>
        <dbReference type="Google" id="ProtNLM"/>
    </source>
</evidence>
<sequence length="758" mass="83797">MPYEGRKSSNFYSPTNYLSPLERKRLRAIENEPKATEVTVDRASNKRSTKKTTPKRRDSAGKKTQPPSKRKRSVSDSTRTAAAKPTTRQRPALTRKASSAASEKKTVVIPLSESKRTVPVPAASSESSEPPAKKVRKFFSSGLRAPVNAAVSSSMAVATAVSWNKKFTLKFEPTVAPLKKPPTSGSLKPAKKKLLMTVPFRPPKSTAVTDASVKSVDVLLPESELVETPGKHTTYRGGSQKHVNEVANKTARKELAVTVPFRRPQTTIATTARADLTVQQVPRKIPEETRGVNVEMREKKHAERTSVPHKPLEEARAKSRTKMRDAEQAKTTTESRDARTSTLGAKVDILEEMGHESSGVCEPCGRVNDDDAEIHEDHYSVNKGGVPSFATEHERSVACLETEAEQSNAAVATPILSSSTRSFMLLDRHGSANCSLPLRRLRTDAQDTAAGRNFGERSLPLKALCPNTLDSAKGKELSKRASTPPPPEKSGCSNREPLYPVFSTPTSNRKKIAARPQIPTSPIEMPRKRFMLRSSDPAQLIIDAGQKKFGHTTCGTCGMVYTIGDVEDEKLHAQHHRSYLSIMKFPGWKNQREVGIYPDGKVIMVSPNDPKCMLNKMNEIQRVVDRELGILVDRTAPPRAPQMYFVFVSYTKNVLGFLSAQEIKQGYRVIPNDDGNMGNSIYAETEPVPAVCGVSRIWTAPFYRRKKVASRLLDRLRMNFSFGCPLDSRKIAFSDPTLMGRELAAAYTRNDRFLVFGP</sequence>